<accession>F6S6M4</accession>
<reference evidence="1" key="2">
    <citation type="journal article" date="2008" name="Genome Biol.">
        <title>Improved genome assembly and evidence-based global gene model set for the chordate Ciona intestinalis: new insight into intron and operon populations.</title>
        <authorList>
            <person name="Satou Y."/>
            <person name="Mineta K."/>
            <person name="Ogasawara M."/>
            <person name="Sasakura Y."/>
            <person name="Shoguchi E."/>
            <person name="Ueno K."/>
            <person name="Yamada L."/>
            <person name="Matsumoto J."/>
            <person name="Wasserscheid J."/>
            <person name="Dewar K."/>
            <person name="Wiley G.B."/>
            <person name="Macmil S.L."/>
            <person name="Roe B.A."/>
            <person name="Zeller R.W."/>
            <person name="Hastings K.E."/>
            <person name="Lemaire P."/>
            <person name="Lindquist E."/>
            <person name="Endo T."/>
            <person name="Hotta K."/>
            <person name="Inaba K."/>
        </authorList>
    </citation>
    <scope>NUCLEOTIDE SEQUENCE [LARGE SCALE GENOMIC DNA]</scope>
    <source>
        <strain evidence="1">wild type</strain>
    </source>
</reference>
<dbReference type="InterPro" id="IPR027417">
    <property type="entry name" value="P-loop_NTPase"/>
</dbReference>
<evidence type="ECO:0008006" key="3">
    <source>
        <dbReference type="Google" id="ProtNLM"/>
    </source>
</evidence>
<dbReference type="SUPFAM" id="SSF52540">
    <property type="entry name" value="P-loop containing nucleoside triphosphate hydrolases"/>
    <property type="match status" value="1"/>
</dbReference>
<proteinExistence type="predicted"/>
<sequence>MESTTSSIVVNTEVFNLSDSNISSIIVNQGSMEQPNVQPPTSICQLGQPISHFQTTEKFQELQALAVHNVTNNAIIHCSGFPGTGKSQIMRMLAQEFPFSEVEVEVSVKWHIECDDKRHKIKKSFKELVQRIYGNGLAHSGVPIDSIIGDLDNERAQSFVDLLQSSNVPVLIVAEDVTRRNLNEDD</sequence>
<keyword evidence="2" id="KW-1185">Reference proteome</keyword>
<dbReference type="Ensembl" id="ENSCINT00000028439.2">
    <property type="protein sequence ID" value="ENSCINP00000028193.2"/>
    <property type="gene ID" value="ENSCING00000016191.2"/>
</dbReference>
<evidence type="ECO:0000313" key="1">
    <source>
        <dbReference type="Ensembl" id="ENSCINP00000028193.2"/>
    </source>
</evidence>
<dbReference type="HOGENOM" id="CLU_1457589_0_0_1"/>
<name>F6S6M4_CIOIN</name>
<reference evidence="2" key="1">
    <citation type="journal article" date="2002" name="Science">
        <title>The draft genome of Ciona intestinalis: insights into chordate and vertebrate origins.</title>
        <authorList>
            <person name="Dehal P."/>
            <person name="Satou Y."/>
            <person name="Campbell R.K."/>
            <person name="Chapman J."/>
            <person name="Degnan B."/>
            <person name="De Tomaso A."/>
            <person name="Davidson B."/>
            <person name="Di Gregorio A."/>
            <person name="Gelpke M."/>
            <person name="Goodstein D.M."/>
            <person name="Harafuji N."/>
            <person name="Hastings K.E."/>
            <person name="Ho I."/>
            <person name="Hotta K."/>
            <person name="Huang W."/>
            <person name="Kawashima T."/>
            <person name="Lemaire P."/>
            <person name="Martinez D."/>
            <person name="Meinertzhagen I.A."/>
            <person name="Necula S."/>
            <person name="Nonaka M."/>
            <person name="Putnam N."/>
            <person name="Rash S."/>
            <person name="Saiga H."/>
            <person name="Satake M."/>
            <person name="Terry A."/>
            <person name="Yamada L."/>
            <person name="Wang H.G."/>
            <person name="Awazu S."/>
            <person name="Azumi K."/>
            <person name="Boore J."/>
            <person name="Branno M."/>
            <person name="Chin-Bow S."/>
            <person name="DeSantis R."/>
            <person name="Doyle S."/>
            <person name="Francino P."/>
            <person name="Keys D.N."/>
            <person name="Haga S."/>
            <person name="Hayashi H."/>
            <person name="Hino K."/>
            <person name="Imai K.S."/>
            <person name="Inaba K."/>
            <person name="Kano S."/>
            <person name="Kobayashi K."/>
            <person name="Kobayashi M."/>
            <person name="Lee B.I."/>
            <person name="Makabe K.W."/>
            <person name="Manohar C."/>
            <person name="Matassi G."/>
            <person name="Medina M."/>
            <person name="Mochizuki Y."/>
            <person name="Mount S."/>
            <person name="Morishita T."/>
            <person name="Miura S."/>
            <person name="Nakayama A."/>
            <person name="Nishizaka S."/>
            <person name="Nomoto H."/>
            <person name="Ohta F."/>
            <person name="Oishi K."/>
            <person name="Rigoutsos I."/>
            <person name="Sano M."/>
            <person name="Sasaki A."/>
            <person name="Sasakura Y."/>
            <person name="Shoguchi E."/>
            <person name="Shin-i T."/>
            <person name="Spagnuolo A."/>
            <person name="Stainier D."/>
            <person name="Suzuki M.M."/>
            <person name="Tassy O."/>
            <person name="Takatori N."/>
            <person name="Tokuoka M."/>
            <person name="Yagi K."/>
            <person name="Yoshizaki F."/>
            <person name="Wada S."/>
            <person name="Zhang C."/>
            <person name="Hyatt P.D."/>
            <person name="Larimer F."/>
            <person name="Detter C."/>
            <person name="Doggett N."/>
            <person name="Glavina T."/>
            <person name="Hawkins T."/>
            <person name="Richardson P."/>
            <person name="Lucas S."/>
            <person name="Kohara Y."/>
            <person name="Levine M."/>
            <person name="Satoh N."/>
            <person name="Rokhsar D.S."/>
        </authorList>
    </citation>
    <scope>NUCLEOTIDE SEQUENCE [LARGE SCALE GENOMIC DNA]</scope>
</reference>
<organism evidence="1 2">
    <name type="scientific">Ciona intestinalis</name>
    <name type="common">Transparent sea squirt</name>
    <name type="synonym">Ascidia intestinalis</name>
    <dbReference type="NCBI Taxonomy" id="7719"/>
    <lineage>
        <taxon>Eukaryota</taxon>
        <taxon>Metazoa</taxon>
        <taxon>Chordata</taxon>
        <taxon>Tunicata</taxon>
        <taxon>Ascidiacea</taxon>
        <taxon>Phlebobranchia</taxon>
        <taxon>Cionidae</taxon>
        <taxon>Ciona</taxon>
    </lineage>
</organism>
<dbReference type="Gene3D" id="3.40.50.300">
    <property type="entry name" value="P-loop containing nucleotide triphosphate hydrolases"/>
    <property type="match status" value="1"/>
</dbReference>
<reference evidence="1" key="3">
    <citation type="submission" date="2025-08" db="UniProtKB">
        <authorList>
            <consortium name="Ensembl"/>
        </authorList>
    </citation>
    <scope>IDENTIFICATION</scope>
</reference>
<dbReference type="GeneTree" id="ENSGT00390000001175"/>
<reference evidence="1" key="4">
    <citation type="submission" date="2025-09" db="UniProtKB">
        <authorList>
            <consortium name="Ensembl"/>
        </authorList>
    </citation>
    <scope>IDENTIFICATION</scope>
</reference>
<dbReference type="AlphaFoldDB" id="F6S6M4"/>
<dbReference type="EMBL" id="EAAA01002227">
    <property type="status" value="NOT_ANNOTATED_CDS"/>
    <property type="molecule type" value="Genomic_DNA"/>
</dbReference>
<dbReference type="Proteomes" id="UP000008144">
    <property type="component" value="Chromosome 5"/>
</dbReference>
<dbReference type="InParanoid" id="F6S6M4"/>
<protein>
    <recommendedName>
        <fullName evidence="3">NB-ARC domain-containing protein</fullName>
    </recommendedName>
</protein>
<evidence type="ECO:0000313" key="2">
    <source>
        <dbReference type="Proteomes" id="UP000008144"/>
    </source>
</evidence>